<comment type="caution">
    <text evidence="1">The sequence shown here is derived from an EMBL/GenBank/DDBJ whole genome shotgun (WGS) entry which is preliminary data.</text>
</comment>
<evidence type="ECO:0000313" key="1">
    <source>
        <dbReference type="EMBL" id="NYZ69566.1"/>
    </source>
</evidence>
<proteinExistence type="predicted"/>
<gene>
    <name evidence="1" type="ORF">H0A36_26480</name>
</gene>
<dbReference type="AlphaFoldDB" id="A0A853INX4"/>
<accession>A0A853INX4</accession>
<keyword evidence="2" id="KW-1185">Reference proteome</keyword>
<dbReference type="EMBL" id="JACCKB010000102">
    <property type="protein sequence ID" value="NYZ69566.1"/>
    <property type="molecule type" value="Genomic_DNA"/>
</dbReference>
<reference evidence="1 2" key="1">
    <citation type="submission" date="2020-07" db="EMBL/GenBank/DDBJ databases">
        <title>Endozoicomonas sp. nov., isolated from sediment.</title>
        <authorList>
            <person name="Gu T."/>
        </authorList>
    </citation>
    <scope>NUCLEOTIDE SEQUENCE [LARGE SCALE GENOMIC DNA]</scope>
    <source>
        <strain evidence="1 2">SM1973</strain>
    </source>
</reference>
<protein>
    <submittedName>
        <fullName evidence="1">Uncharacterized protein</fullName>
    </submittedName>
</protein>
<dbReference type="Proteomes" id="UP000569732">
    <property type="component" value="Unassembled WGS sequence"/>
</dbReference>
<name>A0A853INX4_9GAMM</name>
<evidence type="ECO:0000313" key="2">
    <source>
        <dbReference type="Proteomes" id="UP000569732"/>
    </source>
</evidence>
<sequence length="129" mass="15136">MKAEEIITKKILSEFTVDNSVTDDWIESNAYTFEGVSLKEAIKYLPSFMIYVLRTFRSDQQSMVYMQLLFTLNEYSKCKNAGDSNLGLWFMLNSRQKVVVLDFLVHILHNQSANIDEGELRKIVRRWTK</sequence>
<organism evidence="1 2">
    <name type="scientific">Spartinivicinus marinus</name>
    <dbReference type="NCBI Taxonomy" id="2994442"/>
    <lineage>
        <taxon>Bacteria</taxon>
        <taxon>Pseudomonadati</taxon>
        <taxon>Pseudomonadota</taxon>
        <taxon>Gammaproteobacteria</taxon>
        <taxon>Oceanospirillales</taxon>
        <taxon>Zooshikellaceae</taxon>
        <taxon>Spartinivicinus</taxon>
    </lineage>
</organism>
<dbReference type="RefSeq" id="WP_180571549.1">
    <property type="nucleotide sequence ID" value="NZ_JACCKB010000102.1"/>
</dbReference>